<keyword evidence="5" id="KW-1185">Reference proteome</keyword>
<dbReference type="InterPro" id="IPR016047">
    <property type="entry name" value="M23ase_b-sheet_dom"/>
</dbReference>
<dbReference type="RefSeq" id="WP_054964683.1">
    <property type="nucleotide sequence ID" value="NZ_FMUN01000007.1"/>
</dbReference>
<comment type="similarity">
    <text evidence="1">Belongs to the E.coli NlpD/Haemophilus LppB family.</text>
</comment>
<gene>
    <name evidence="4" type="ORF">SAMN05661077_2553</name>
</gene>
<keyword evidence="4" id="KW-0449">Lipoprotein</keyword>
<dbReference type="Pfam" id="PF01551">
    <property type="entry name" value="Peptidase_M23"/>
    <property type="match status" value="1"/>
</dbReference>
<reference evidence="5" key="1">
    <citation type="submission" date="2016-10" db="EMBL/GenBank/DDBJ databases">
        <authorList>
            <person name="Varghese N."/>
        </authorList>
    </citation>
    <scope>NUCLEOTIDE SEQUENCE [LARGE SCALE GENOMIC DNA]</scope>
    <source>
        <strain evidence="5">HL 19</strain>
    </source>
</reference>
<evidence type="ECO:0000256" key="1">
    <source>
        <dbReference type="ARBA" id="ARBA00038420"/>
    </source>
</evidence>
<dbReference type="OrthoDB" id="9795421at2"/>
<dbReference type="SMART" id="SM00257">
    <property type="entry name" value="LysM"/>
    <property type="match status" value="1"/>
</dbReference>
<dbReference type="InterPro" id="IPR018392">
    <property type="entry name" value="LysM"/>
</dbReference>
<dbReference type="SUPFAM" id="SSF51261">
    <property type="entry name" value="Duplicated hybrid motif"/>
    <property type="match status" value="1"/>
</dbReference>
<feature type="chain" id="PRO_5010237851" evidence="2">
    <location>
        <begin position="21"/>
        <end position="242"/>
    </location>
</feature>
<sequence length="242" mass="26421">MAIRAFPISLSLLLALVPLAAGCGPAAQAPSPTRYQSSTPPYYFVRRGDTLATIGARFGVNYQDIIRWNDIEDPDDLEVSQRLRLVPPRGSEGEARDPIRVKGIPKATKVAVHGEEIPMQWLWPVQGPIVREFSPQGRTRNTGIDIAAPAGTEVLAAAPGRVVYAGDGLRGYGNLVILRHSSGFLTTYAYNRENLVAEDEWVEAGQAVARIGRTGSTEEDALHFEVRRRADPVDPLSVLPDR</sequence>
<feature type="signal peptide" evidence="2">
    <location>
        <begin position="1"/>
        <end position="20"/>
    </location>
</feature>
<dbReference type="PANTHER" id="PTHR21666">
    <property type="entry name" value="PEPTIDASE-RELATED"/>
    <property type="match status" value="1"/>
</dbReference>
<accession>A0A1G5H0K5</accession>
<evidence type="ECO:0000313" key="5">
    <source>
        <dbReference type="Proteomes" id="UP000183104"/>
    </source>
</evidence>
<dbReference type="Gene3D" id="3.10.350.10">
    <property type="entry name" value="LysM domain"/>
    <property type="match status" value="1"/>
</dbReference>
<evidence type="ECO:0000256" key="2">
    <source>
        <dbReference type="SAM" id="SignalP"/>
    </source>
</evidence>
<dbReference type="GO" id="GO:0004222">
    <property type="term" value="F:metalloendopeptidase activity"/>
    <property type="evidence" value="ECO:0007669"/>
    <property type="project" value="TreeGrafter"/>
</dbReference>
<dbReference type="InterPro" id="IPR011055">
    <property type="entry name" value="Dup_hybrid_motif"/>
</dbReference>
<dbReference type="STRING" id="381306.AN478_00590"/>
<dbReference type="PROSITE" id="PS51257">
    <property type="entry name" value="PROKAR_LIPOPROTEIN"/>
    <property type="match status" value="1"/>
</dbReference>
<dbReference type="InterPro" id="IPR036779">
    <property type="entry name" value="LysM_dom_sf"/>
</dbReference>
<proteinExistence type="inferred from homology"/>
<dbReference type="Gene3D" id="2.70.70.10">
    <property type="entry name" value="Glucose Permease (Domain IIA)"/>
    <property type="match status" value="1"/>
</dbReference>
<dbReference type="EMBL" id="FMUN01000007">
    <property type="protein sequence ID" value="SCY57211.1"/>
    <property type="molecule type" value="Genomic_DNA"/>
</dbReference>
<dbReference type="Pfam" id="PF01476">
    <property type="entry name" value="LysM"/>
    <property type="match status" value="1"/>
</dbReference>
<dbReference type="CDD" id="cd00118">
    <property type="entry name" value="LysM"/>
    <property type="match status" value="1"/>
</dbReference>
<dbReference type="CDD" id="cd12797">
    <property type="entry name" value="M23_peptidase"/>
    <property type="match status" value="1"/>
</dbReference>
<dbReference type="Proteomes" id="UP000183104">
    <property type="component" value="Unassembled WGS sequence"/>
</dbReference>
<feature type="domain" description="LysM" evidence="3">
    <location>
        <begin position="41"/>
        <end position="85"/>
    </location>
</feature>
<organism evidence="4 5">
    <name type="scientific">Thiohalorhabdus denitrificans</name>
    <dbReference type="NCBI Taxonomy" id="381306"/>
    <lineage>
        <taxon>Bacteria</taxon>
        <taxon>Pseudomonadati</taxon>
        <taxon>Pseudomonadota</taxon>
        <taxon>Gammaproteobacteria</taxon>
        <taxon>Thiohalorhabdales</taxon>
        <taxon>Thiohalorhabdaceae</taxon>
        <taxon>Thiohalorhabdus</taxon>
    </lineage>
</organism>
<dbReference type="PANTHER" id="PTHR21666:SF263">
    <property type="entry name" value="MUREIN HYDROLASE ACTIVATOR NLPD"/>
    <property type="match status" value="1"/>
</dbReference>
<dbReference type="InterPro" id="IPR050570">
    <property type="entry name" value="Cell_wall_metabolism_enzyme"/>
</dbReference>
<evidence type="ECO:0000313" key="4">
    <source>
        <dbReference type="EMBL" id="SCY57211.1"/>
    </source>
</evidence>
<dbReference type="PROSITE" id="PS51782">
    <property type="entry name" value="LYSM"/>
    <property type="match status" value="1"/>
</dbReference>
<evidence type="ECO:0000259" key="3">
    <source>
        <dbReference type="PROSITE" id="PS51782"/>
    </source>
</evidence>
<keyword evidence="2" id="KW-0732">Signal</keyword>
<name>A0A1G5H0K5_9GAMM</name>
<dbReference type="AlphaFoldDB" id="A0A1G5H0K5"/>
<protein>
    <submittedName>
        <fullName evidence="4">Lipoprotein NlpD</fullName>
    </submittedName>
</protein>